<dbReference type="RefSeq" id="WP_254294657.1">
    <property type="nucleotide sequence ID" value="NZ_JAMLDX010000012.1"/>
</dbReference>
<feature type="transmembrane region" description="Helical" evidence="1">
    <location>
        <begin position="47"/>
        <end position="74"/>
    </location>
</feature>
<keyword evidence="1" id="KW-0472">Membrane</keyword>
<accession>A0A9X2HTQ8</accession>
<proteinExistence type="predicted"/>
<name>A0A9X2HTQ8_9SPHN</name>
<reference evidence="2" key="1">
    <citation type="submission" date="2022-05" db="EMBL/GenBank/DDBJ databases">
        <title>Sphingomonas sp. strain MG17 Genome sequencing and assembly.</title>
        <authorList>
            <person name="Kim I."/>
        </authorList>
    </citation>
    <scope>NUCLEOTIDE SEQUENCE</scope>
    <source>
        <strain evidence="2">MG17</strain>
    </source>
</reference>
<organism evidence="2 3">
    <name type="scientific">Sphingomonas tagetis</name>
    <dbReference type="NCBI Taxonomy" id="2949092"/>
    <lineage>
        <taxon>Bacteria</taxon>
        <taxon>Pseudomonadati</taxon>
        <taxon>Pseudomonadota</taxon>
        <taxon>Alphaproteobacteria</taxon>
        <taxon>Sphingomonadales</taxon>
        <taxon>Sphingomonadaceae</taxon>
        <taxon>Sphingomonas</taxon>
    </lineage>
</organism>
<dbReference type="AlphaFoldDB" id="A0A9X2HTQ8"/>
<evidence type="ECO:0000313" key="3">
    <source>
        <dbReference type="Proteomes" id="UP001139451"/>
    </source>
</evidence>
<gene>
    <name evidence="2" type="ORF">M9978_15215</name>
</gene>
<keyword evidence="3" id="KW-1185">Reference proteome</keyword>
<evidence type="ECO:0000313" key="2">
    <source>
        <dbReference type="EMBL" id="MCP3731775.1"/>
    </source>
</evidence>
<sequence>MDERNEDDNGIGALVARAIADGRAYADAEIAYWRALVLDRVADARAVAMLGIVVFLLAQAAAIALIVGFVMILTPHVGPALATLIVVLVAAGAAALFARVAIKRFRRVTRPRSEP</sequence>
<protein>
    <submittedName>
        <fullName evidence="2">Phage holin family protein</fullName>
    </submittedName>
</protein>
<keyword evidence="1" id="KW-1133">Transmembrane helix</keyword>
<comment type="caution">
    <text evidence="2">The sequence shown here is derived from an EMBL/GenBank/DDBJ whole genome shotgun (WGS) entry which is preliminary data.</text>
</comment>
<dbReference type="Proteomes" id="UP001139451">
    <property type="component" value="Unassembled WGS sequence"/>
</dbReference>
<feature type="transmembrane region" description="Helical" evidence="1">
    <location>
        <begin position="80"/>
        <end position="102"/>
    </location>
</feature>
<keyword evidence="1" id="KW-0812">Transmembrane</keyword>
<evidence type="ECO:0000256" key="1">
    <source>
        <dbReference type="SAM" id="Phobius"/>
    </source>
</evidence>
<dbReference type="EMBL" id="JAMLDX010000012">
    <property type="protein sequence ID" value="MCP3731775.1"/>
    <property type="molecule type" value="Genomic_DNA"/>
</dbReference>